<evidence type="ECO:0000256" key="1">
    <source>
        <dbReference type="SAM" id="MobiDB-lite"/>
    </source>
</evidence>
<reference evidence="2" key="1">
    <citation type="submission" date="2014-09" db="EMBL/GenBank/DDBJ databases">
        <authorList>
            <person name="Magalhaes I.L.F."/>
            <person name="Oliveira U."/>
            <person name="Santos F.R."/>
            <person name="Vidigal T.H.D.A."/>
            <person name="Brescovit A.D."/>
            <person name="Santos A.J."/>
        </authorList>
    </citation>
    <scope>NUCLEOTIDE SEQUENCE</scope>
    <source>
        <tissue evidence="2">Shoot tissue taken approximately 20 cm above the soil surface</tissue>
    </source>
</reference>
<dbReference type="AlphaFoldDB" id="A0A0A9GD13"/>
<dbReference type="EMBL" id="GBRH01176557">
    <property type="protein sequence ID" value="JAE21339.1"/>
    <property type="molecule type" value="Transcribed_RNA"/>
</dbReference>
<organism evidence="2">
    <name type="scientific">Arundo donax</name>
    <name type="common">Giant reed</name>
    <name type="synonym">Donax arundinaceus</name>
    <dbReference type="NCBI Taxonomy" id="35708"/>
    <lineage>
        <taxon>Eukaryota</taxon>
        <taxon>Viridiplantae</taxon>
        <taxon>Streptophyta</taxon>
        <taxon>Embryophyta</taxon>
        <taxon>Tracheophyta</taxon>
        <taxon>Spermatophyta</taxon>
        <taxon>Magnoliopsida</taxon>
        <taxon>Liliopsida</taxon>
        <taxon>Poales</taxon>
        <taxon>Poaceae</taxon>
        <taxon>PACMAD clade</taxon>
        <taxon>Arundinoideae</taxon>
        <taxon>Arundineae</taxon>
        <taxon>Arundo</taxon>
    </lineage>
</organism>
<name>A0A0A9GD13_ARUDO</name>
<protein>
    <submittedName>
        <fullName evidence="2">Uncharacterized protein</fullName>
    </submittedName>
</protein>
<feature type="region of interest" description="Disordered" evidence="1">
    <location>
        <begin position="1"/>
        <end position="24"/>
    </location>
</feature>
<reference evidence="2" key="2">
    <citation type="journal article" date="2015" name="Data Brief">
        <title>Shoot transcriptome of the giant reed, Arundo donax.</title>
        <authorList>
            <person name="Barrero R.A."/>
            <person name="Guerrero F.D."/>
            <person name="Moolhuijzen P."/>
            <person name="Goolsby J.A."/>
            <person name="Tidwell J."/>
            <person name="Bellgard S.E."/>
            <person name="Bellgard M.I."/>
        </authorList>
    </citation>
    <scope>NUCLEOTIDE SEQUENCE</scope>
    <source>
        <tissue evidence="2">Shoot tissue taken approximately 20 cm above the soil surface</tissue>
    </source>
</reference>
<sequence length="120" mass="12887">MGTSVLTFRDHPRLLDGNTPQTAPTRQTLQGAIQLPAADVPQQPRPEAEEAELSYASYARLLALTSSRAARAAWAPWAPPPHPRTASAGPGPSWPACTDRQRTRGPPPRARPRHGPCPSS</sequence>
<accession>A0A0A9GD13</accession>
<proteinExistence type="predicted"/>
<evidence type="ECO:0000313" key="2">
    <source>
        <dbReference type="EMBL" id="JAE21339.1"/>
    </source>
</evidence>
<feature type="region of interest" description="Disordered" evidence="1">
    <location>
        <begin position="69"/>
        <end position="120"/>
    </location>
</feature>